<accession>A0ABN9PV14</accession>
<organism evidence="1 2">
    <name type="scientific">Prorocentrum cordatum</name>
    <dbReference type="NCBI Taxonomy" id="2364126"/>
    <lineage>
        <taxon>Eukaryota</taxon>
        <taxon>Sar</taxon>
        <taxon>Alveolata</taxon>
        <taxon>Dinophyceae</taxon>
        <taxon>Prorocentrales</taxon>
        <taxon>Prorocentraceae</taxon>
        <taxon>Prorocentrum</taxon>
    </lineage>
</organism>
<proteinExistence type="predicted"/>
<reference evidence="1" key="1">
    <citation type="submission" date="2023-10" db="EMBL/GenBank/DDBJ databases">
        <authorList>
            <person name="Chen Y."/>
            <person name="Shah S."/>
            <person name="Dougan E. K."/>
            <person name="Thang M."/>
            <person name="Chan C."/>
        </authorList>
    </citation>
    <scope>NUCLEOTIDE SEQUENCE [LARGE SCALE GENOMIC DNA]</scope>
</reference>
<evidence type="ECO:0000313" key="2">
    <source>
        <dbReference type="Proteomes" id="UP001189429"/>
    </source>
</evidence>
<comment type="caution">
    <text evidence="1">The sequence shown here is derived from an EMBL/GenBank/DDBJ whole genome shotgun (WGS) entry which is preliminary data.</text>
</comment>
<evidence type="ECO:0000313" key="1">
    <source>
        <dbReference type="EMBL" id="CAK0797080.1"/>
    </source>
</evidence>
<dbReference type="EMBL" id="CAUYUJ010001670">
    <property type="protein sequence ID" value="CAK0797080.1"/>
    <property type="molecule type" value="Genomic_DNA"/>
</dbReference>
<keyword evidence="2" id="KW-1185">Reference proteome</keyword>
<name>A0ABN9PV14_9DINO</name>
<sequence length="283" mass="29861">MGFVPDVFVVITSDSNSDLYKFESVGEQCVLVSAKGCGKIPVKVTVSAAELADRWSIKQASQEIIVHTGDMISPHAHADNTLECAKAIARIALETAFCQHNLDAFNGGGGGFEVHLKSKKSVVVKSAYAKGKLMLVPFSTSISALSKDGGAGSVCLGCPNDPNGKIRIFVSQRCDYANDAEKASGCHSKEVVPFVVPFWCVKPEADSASANMSVSHVRIKVATASALTDDAGVVVDIPVLTNSCNLKSGDQLKVFDQERAACNKIPTKKRGNSAPGGTTKKSR</sequence>
<protein>
    <submittedName>
        <fullName evidence="1">Uncharacterized protein</fullName>
    </submittedName>
</protein>
<dbReference type="Proteomes" id="UP001189429">
    <property type="component" value="Unassembled WGS sequence"/>
</dbReference>
<gene>
    <name evidence="1" type="ORF">PCOR1329_LOCUS6263</name>
</gene>